<evidence type="ECO:0000313" key="2">
    <source>
        <dbReference type="EMBL" id="MCF5107052.1"/>
    </source>
</evidence>
<dbReference type="EMBL" id="WKED01000012">
    <property type="protein sequence ID" value="MCF5107052.1"/>
    <property type="molecule type" value="Genomic_DNA"/>
</dbReference>
<feature type="region of interest" description="Disordered" evidence="1">
    <location>
        <begin position="141"/>
        <end position="160"/>
    </location>
</feature>
<name>A0ABS9F3T9_9PSED</name>
<keyword evidence="3" id="KW-1185">Reference proteome</keyword>
<feature type="region of interest" description="Disordered" evidence="1">
    <location>
        <begin position="109"/>
        <end position="129"/>
    </location>
</feature>
<dbReference type="RefSeq" id="WP_236309114.1">
    <property type="nucleotide sequence ID" value="NZ_WKED01000012.1"/>
</dbReference>
<gene>
    <name evidence="2" type="ORF">GIW56_09395</name>
</gene>
<organism evidence="2 3">
    <name type="scientific">Pseudomonas gessardii</name>
    <dbReference type="NCBI Taxonomy" id="78544"/>
    <lineage>
        <taxon>Bacteria</taxon>
        <taxon>Pseudomonadati</taxon>
        <taxon>Pseudomonadota</taxon>
        <taxon>Gammaproteobacteria</taxon>
        <taxon>Pseudomonadales</taxon>
        <taxon>Pseudomonadaceae</taxon>
        <taxon>Pseudomonas</taxon>
    </lineage>
</organism>
<evidence type="ECO:0000256" key="1">
    <source>
        <dbReference type="SAM" id="MobiDB-lite"/>
    </source>
</evidence>
<accession>A0ABS9F3T9</accession>
<dbReference type="Proteomes" id="UP000814003">
    <property type="component" value="Unassembled WGS sequence"/>
</dbReference>
<reference evidence="2 3" key="1">
    <citation type="submission" date="2019-11" db="EMBL/GenBank/DDBJ databases">
        <title>Epiphytic Pseudomonas syringae from cherry orchards.</title>
        <authorList>
            <person name="Hulin M.T."/>
        </authorList>
    </citation>
    <scope>NUCLEOTIDE SEQUENCE [LARGE SCALE GENOMIC DNA]</scope>
    <source>
        <strain evidence="2 3">PA-6-5B</strain>
    </source>
</reference>
<proteinExistence type="predicted"/>
<sequence>MTKKPHMEKARPTRQKLSALPDVPPYLQSELDMARKAWRSFIDEYQVHPMRWGLASFEEIARPYASRVDLAHSNILEYLQSTPEHFTSGLVFLALDEYKDLILSEHQSRIGKQVKDSKRPSEDGSKWDGKRIAEAARIAGYSESTDKKSIVSSLAARSQKSETVIRRALREHGLSKSYSKRKPT</sequence>
<evidence type="ECO:0000313" key="3">
    <source>
        <dbReference type="Proteomes" id="UP000814003"/>
    </source>
</evidence>
<protein>
    <submittedName>
        <fullName evidence="2">Uncharacterized protein</fullName>
    </submittedName>
</protein>
<comment type="caution">
    <text evidence="2">The sequence shown here is derived from an EMBL/GenBank/DDBJ whole genome shotgun (WGS) entry which is preliminary data.</text>
</comment>